<dbReference type="InterPro" id="IPR036241">
    <property type="entry name" value="NSFL1C_SEP_dom_sf"/>
</dbReference>
<dbReference type="PROSITE" id="PS51399">
    <property type="entry name" value="SEP"/>
    <property type="match status" value="1"/>
</dbReference>
<feature type="domain" description="SEP" evidence="3">
    <location>
        <begin position="225"/>
        <end position="290"/>
    </location>
</feature>
<dbReference type="OrthoDB" id="25887at2759"/>
<dbReference type="Gene3D" id="3.30.420.210">
    <property type="entry name" value="SEP domain"/>
    <property type="match status" value="1"/>
</dbReference>
<dbReference type="SUPFAM" id="SSF46934">
    <property type="entry name" value="UBA-like"/>
    <property type="match status" value="1"/>
</dbReference>
<dbReference type="InterPro" id="IPR009060">
    <property type="entry name" value="UBA-like_sf"/>
</dbReference>
<feature type="compositionally biased region" description="Polar residues" evidence="1">
    <location>
        <begin position="67"/>
        <end position="76"/>
    </location>
</feature>
<reference evidence="5" key="1">
    <citation type="submission" date="2016-04" db="EMBL/GenBank/DDBJ databases">
        <title>Comparative genomics of biotechnologically important yeasts.</title>
        <authorList>
            <consortium name="DOE Joint Genome Institute"/>
            <person name="Riley R."/>
            <person name="Haridas S."/>
            <person name="Wolfe K.H."/>
            <person name="Lopes M.R."/>
            <person name="Hittinger C.T."/>
            <person name="Goker M."/>
            <person name="Salamov A."/>
            <person name="Wisecaver J."/>
            <person name="Long T.M."/>
            <person name="Aerts A.L."/>
            <person name="Barry K."/>
            <person name="Choi C."/>
            <person name="Clum A."/>
            <person name="Coughlan A.Y."/>
            <person name="Deshpande S."/>
            <person name="Douglass A.P."/>
            <person name="Hanson S.J."/>
            <person name="Klenk H.-P."/>
            <person name="Labutti K."/>
            <person name="Lapidus A."/>
            <person name="Lindquist E."/>
            <person name="Lipzen A."/>
            <person name="Meier-Kolthoff J.P."/>
            <person name="Ohm R.A."/>
            <person name="Otillar R.P."/>
            <person name="Pangilinan J."/>
            <person name="Peng Y."/>
            <person name="Rokas A."/>
            <person name="Rosa C.A."/>
            <person name="Scheuner C."/>
            <person name="Sibirny A.A."/>
            <person name="Slot J.C."/>
            <person name="Stielow J.B."/>
            <person name="Sun H."/>
            <person name="Kurtzman C.P."/>
            <person name="Blackwell M."/>
            <person name="Grigoriev I.V."/>
            <person name="Jeffries T.W."/>
        </authorList>
    </citation>
    <scope>NUCLEOTIDE SEQUENCE [LARGE SCALE GENOMIC DNA]</scope>
    <source>
        <strain evidence="5">NRRL YB-2248</strain>
    </source>
</reference>
<feature type="domain" description="UBX" evidence="2">
    <location>
        <begin position="341"/>
        <end position="417"/>
    </location>
</feature>
<dbReference type="InterPro" id="IPR001012">
    <property type="entry name" value="UBX_dom"/>
</dbReference>
<dbReference type="InterPro" id="IPR029071">
    <property type="entry name" value="Ubiquitin-like_domsf"/>
</dbReference>
<dbReference type="Pfam" id="PF14555">
    <property type="entry name" value="UBA_4"/>
    <property type="match status" value="1"/>
</dbReference>
<dbReference type="GO" id="GO:0043161">
    <property type="term" value="P:proteasome-mediated ubiquitin-dependent protein catabolic process"/>
    <property type="evidence" value="ECO:0007669"/>
    <property type="project" value="TreeGrafter"/>
</dbReference>
<gene>
    <name evidence="4" type="ORF">CANARDRAFT_7392</name>
</gene>
<sequence>MAINEEQKLKVEQFVELTRVTAEIAEHYLSKFSWDLEESVTAYYIQVTANEDDNDQEMPSDEAEELLNQSRATSTANPTSISKPTTTTKPSKKPNSYNSSSSSSKIKTFSDLNKGNSDNDSDDDNKDTNFFTGGEKSALQVEDPNKKKKNNPISLAEELIKKAMEEGSKPDTRTPINGGAGDDSKGKNKFKGTGYQLGSVDNDVKSKVFKDPKESNSSGFKVAEKVVRTITFWKEGFQVGDGDLYKYDDPQNAEYLRQLNSGRAPLSLLDVEMFQDVDVNVVKKMDESFKPSKKKPAGFTGSGQRLGSPVPYEPTPIIEEDKKVDEKKEDIKSETETQTETQTGDASVQIRLANGTRLIQKFNSTDDISTVFKFVRNVSSNDRDWQLAFAFPLQIIDENSGKSIKEAGLVNSVIVQRWK</sequence>
<feature type="compositionally biased region" description="Acidic residues" evidence="1">
    <location>
        <begin position="51"/>
        <end position="65"/>
    </location>
</feature>
<dbReference type="PANTHER" id="PTHR23333">
    <property type="entry name" value="UBX DOMAIN CONTAINING PROTEIN"/>
    <property type="match status" value="1"/>
</dbReference>
<feature type="region of interest" description="Disordered" evidence="1">
    <location>
        <begin position="51"/>
        <end position="196"/>
    </location>
</feature>
<organism evidence="4 5">
    <name type="scientific">[Candida] arabinofermentans NRRL YB-2248</name>
    <dbReference type="NCBI Taxonomy" id="983967"/>
    <lineage>
        <taxon>Eukaryota</taxon>
        <taxon>Fungi</taxon>
        <taxon>Dikarya</taxon>
        <taxon>Ascomycota</taxon>
        <taxon>Saccharomycotina</taxon>
        <taxon>Pichiomycetes</taxon>
        <taxon>Pichiales</taxon>
        <taxon>Pichiaceae</taxon>
        <taxon>Ogataea</taxon>
        <taxon>Ogataea/Candida clade</taxon>
    </lineage>
</organism>
<evidence type="ECO:0000313" key="5">
    <source>
        <dbReference type="Proteomes" id="UP000094801"/>
    </source>
</evidence>
<dbReference type="Gene3D" id="3.10.20.90">
    <property type="entry name" value="Phosphatidylinositol 3-kinase Catalytic Subunit, Chain A, domain 1"/>
    <property type="match status" value="1"/>
</dbReference>
<dbReference type="Pfam" id="PF00789">
    <property type="entry name" value="UBX"/>
    <property type="match status" value="1"/>
</dbReference>
<dbReference type="EMBL" id="KV453851">
    <property type="protein sequence ID" value="ODV86033.1"/>
    <property type="molecule type" value="Genomic_DNA"/>
</dbReference>
<accession>A0A1E4T2Q7</accession>
<dbReference type="CDD" id="cd01770">
    <property type="entry name" value="UBX_UBXN2"/>
    <property type="match status" value="1"/>
</dbReference>
<dbReference type="GO" id="GO:0043130">
    <property type="term" value="F:ubiquitin binding"/>
    <property type="evidence" value="ECO:0007669"/>
    <property type="project" value="TreeGrafter"/>
</dbReference>
<keyword evidence="5" id="KW-1185">Reference proteome</keyword>
<evidence type="ECO:0000313" key="4">
    <source>
        <dbReference type="EMBL" id="ODV86033.1"/>
    </source>
</evidence>
<dbReference type="Gene3D" id="1.10.8.10">
    <property type="entry name" value="DNA helicase RuvA subunit, C-terminal domain"/>
    <property type="match status" value="1"/>
</dbReference>
<dbReference type="InterPro" id="IPR012989">
    <property type="entry name" value="SEP_domain"/>
</dbReference>
<dbReference type="GO" id="GO:0005829">
    <property type="term" value="C:cytosol"/>
    <property type="evidence" value="ECO:0007669"/>
    <property type="project" value="TreeGrafter"/>
</dbReference>
<dbReference type="GO" id="GO:0061025">
    <property type="term" value="P:membrane fusion"/>
    <property type="evidence" value="ECO:0007669"/>
    <property type="project" value="TreeGrafter"/>
</dbReference>
<dbReference type="Pfam" id="PF08059">
    <property type="entry name" value="SEP"/>
    <property type="match status" value="1"/>
</dbReference>
<evidence type="ECO:0008006" key="6">
    <source>
        <dbReference type="Google" id="ProtNLM"/>
    </source>
</evidence>
<dbReference type="PANTHER" id="PTHR23333:SF20">
    <property type="entry name" value="NSFL1 COFACTOR P47"/>
    <property type="match status" value="1"/>
</dbReference>
<dbReference type="SUPFAM" id="SSF54236">
    <property type="entry name" value="Ubiquitin-like"/>
    <property type="match status" value="1"/>
</dbReference>
<dbReference type="Proteomes" id="UP000094801">
    <property type="component" value="Unassembled WGS sequence"/>
</dbReference>
<proteinExistence type="predicted"/>
<dbReference type="GO" id="GO:0007030">
    <property type="term" value="P:Golgi organization"/>
    <property type="evidence" value="ECO:0007669"/>
    <property type="project" value="TreeGrafter"/>
</dbReference>
<dbReference type="SMART" id="SM00553">
    <property type="entry name" value="SEP"/>
    <property type="match status" value="1"/>
</dbReference>
<dbReference type="SUPFAM" id="SSF102848">
    <property type="entry name" value="NSFL1 (p97 ATPase) cofactor p47, SEP domain"/>
    <property type="match status" value="1"/>
</dbReference>
<feature type="compositionally biased region" description="Low complexity" evidence="1">
    <location>
        <begin position="77"/>
        <end position="105"/>
    </location>
</feature>
<dbReference type="STRING" id="983967.A0A1E4T2Q7"/>
<dbReference type="AlphaFoldDB" id="A0A1E4T2Q7"/>
<dbReference type="GO" id="GO:0005634">
    <property type="term" value="C:nucleus"/>
    <property type="evidence" value="ECO:0007669"/>
    <property type="project" value="TreeGrafter"/>
</dbReference>
<feature type="compositionally biased region" description="Basic and acidic residues" evidence="1">
    <location>
        <begin position="319"/>
        <end position="335"/>
    </location>
</feature>
<dbReference type="SMART" id="SM00166">
    <property type="entry name" value="UBX"/>
    <property type="match status" value="1"/>
</dbReference>
<protein>
    <recommendedName>
        <fullName evidence="6">UBX domain-containing protein</fullName>
    </recommendedName>
</protein>
<dbReference type="GO" id="GO:0031468">
    <property type="term" value="P:nuclear membrane reassembly"/>
    <property type="evidence" value="ECO:0007669"/>
    <property type="project" value="TreeGrafter"/>
</dbReference>
<name>A0A1E4T2Q7_9ASCO</name>
<evidence type="ECO:0000259" key="3">
    <source>
        <dbReference type="PROSITE" id="PS51399"/>
    </source>
</evidence>
<feature type="region of interest" description="Disordered" evidence="1">
    <location>
        <begin position="290"/>
        <end position="345"/>
    </location>
</feature>
<evidence type="ECO:0000256" key="1">
    <source>
        <dbReference type="SAM" id="MobiDB-lite"/>
    </source>
</evidence>
<dbReference type="GO" id="GO:0000045">
    <property type="term" value="P:autophagosome assembly"/>
    <property type="evidence" value="ECO:0007669"/>
    <property type="project" value="TreeGrafter"/>
</dbReference>
<feature type="compositionally biased region" description="Basic and acidic residues" evidence="1">
    <location>
        <begin position="158"/>
        <end position="172"/>
    </location>
</feature>
<evidence type="ECO:0000259" key="2">
    <source>
        <dbReference type="PROSITE" id="PS50033"/>
    </source>
</evidence>
<dbReference type="FunFam" id="3.30.420.210:FF:000002">
    <property type="entry name" value="UBX domain-containing protein 1"/>
    <property type="match status" value="1"/>
</dbReference>
<dbReference type="PROSITE" id="PS50033">
    <property type="entry name" value="UBX"/>
    <property type="match status" value="1"/>
</dbReference>